<feature type="domain" description="RRM" evidence="4">
    <location>
        <begin position="463"/>
        <end position="561"/>
    </location>
</feature>
<accession>A0A0G2HLQ7</accession>
<name>A0A0G2HLQ7_PHACM</name>
<dbReference type="Pfam" id="PF04059">
    <property type="entry name" value="RRM_2"/>
    <property type="match status" value="1"/>
</dbReference>
<evidence type="ECO:0000256" key="2">
    <source>
        <dbReference type="PROSITE-ProRule" id="PRU00176"/>
    </source>
</evidence>
<evidence type="ECO:0000256" key="1">
    <source>
        <dbReference type="ARBA" id="ARBA00022884"/>
    </source>
</evidence>
<dbReference type="OrthoDB" id="417481at2759"/>
<dbReference type="Proteomes" id="UP000053317">
    <property type="component" value="Unassembled WGS sequence"/>
</dbReference>
<feature type="compositionally biased region" description="Polar residues" evidence="3">
    <location>
        <begin position="355"/>
        <end position="371"/>
    </location>
</feature>
<protein>
    <submittedName>
        <fullName evidence="5">Putative meiosis protein mei2</fullName>
    </submittedName>
</protein>
<comment type="caution">
    <text evidence="5">The sequence shown here is derived from an EMBL/GenBank/DDBJ whole genome shotgun (WGS) entry which is preliminary data.</text>
</comment>
<dbReference type="AlphaFoldDB" id="A0A0G2HLQ7"/>
<dbReference type="InterPro" id="IPR012677">
    <property type="entry name" value="Nucleotide-bd_a/b_plait_sf"/>
</dbReference>
<dbReference type="Gene3D" id="3.30.70.330">
    <property type="match status" value="1"/>
</dbReference>
<dbReference type="InterPro" id="IPR035979">
    <property type="entry name" value="RBD_domain_sf"/>
</dbReference>
<feature type="region of interest" description="Disordered" evidence="3">
    <location>
        <begin position="630"/>
        <end position="686"/>
    </location>
</feature>
<evidence type="ECO:0000259" key="4">
    <source>
        <dbReference type="PROSITE" id="PS50102"/>
    </source>
</evidence>
<keyword evidence="6" id="KW-1185">Reference proteome</keyword>
<reference evidence="5 6" key="1">
    <citation type="submission" date="2015-05" db="EMBL/GenBank/DDBJ databases">
        <title>Distinctive expansion of gene families associated with plant cell wall degradation and secondary metabolism in the genomes of grapevine trunk pathogens.</title>
        <authorList>
            <person name="Lawrence D.P."/>
            <person name="Travadon R."/>
            <person name="Rolshausen P.E."/>
            <person name="Baumgartner K."/>
        </authorList>
    </citation>
    <scope>NUCLEOTIDE SEQUENCE [LARGE SCALE GENOMIC DNA]</scope>
    <source>
        <strain evidence="5">UCRPC4</strain>
    </source>
</reference>
<dbReference type="InterPro" id="IPR000504">
    <property type="entry name" value="RRM_dom"/>
</dbReference>
<feature type="region of interest" description="Disordered" evidence="3">
    <location>
        <begin position="348"/>
        <end position="377"/>
    </location>
</feature>
<dbReference type="EMBL" id="LCWF01000001">
    <property type="protein sequence ID" value="KKY29250.1"/>
    <property type="molecule type" value="Genomic_DNA"/>
</dbReference>
<reference evidence="5 6" key="2">
    <citation type="submission" date="2015-05" db="EMBL/GenBank/DDBJ databases">
        <authorList>
            <person name="Morales-Cruz A."/>
            <person name="Amrine K.C."/>
            <person name="Cantu D."/>
        </authorList>
    </citation>
    <scope>NUCLEOTIDE SEQUENCE [LARGE SCALE GENOMIC DNA]</scope>
    <source>
        <strain evidence="5">UCRPC4</strain>
    </source>
</reference>
<evidence type="ECO:0000313" key="5">
    <source>
        <dbReference type="EMBL" id="KKY29250.1"/>
    </source>
</evidence>
<dbReference type="PROSITE" id="PS50102">
    <property type="entry name" value="RRM"/>
    <property type="match status" value="1"/>
</dbReference>
<keyword evidence="1 2" id="KW-0694">RNA-binding</keyword>
<dbReference type="GO" id="GO:0003723">
    <property type="term" value="F:RNA binding"/>
    <property type="evidence" value="ECO:0007669"/>
    <property type="project" value="UniProtKB-UniRule"/>
</dbReference>
<dbReference type="InterPro" id="IPR007201">
    <property type="entry name" value="Mei2-like_Rrm_C"/>
</dbReference>
<dbReference type="SUPFAM" id="SSF54928">
    <property type="entry name" value="RNA-binding domain, RBD"/>
    <property type="match status" value="1"/>
</dbReference>
<gene>
    <name evidence="5" type="ORF">UCRPC4_g00041</name>
</gene>
<evidence type="ECO:0000313" key="6">
    <source>
        <dbReference type="Proteomes" id="UP000053317"/>
    </source>
</evidence>
<organism evidence="5 6">
    <name type="scientific">Phaeomoniella chlamydospora</name>
    <name type="common">Phaeoacremonium chlamydosporum</name>
    <dbReference type="NCBI Taxonomy" id="158046"/>
    <lineage>
        <taxon>Eukaryota</taxon>
        <taxon>Fungi</taxon>
        <taxon>Dikarya</taxon>
        <taxon>Ascomycota</taxon>
        <taxon>Pezizomycotina</taxon>
        <taxon>Eurotiomycetes</taxon>
        <taxon>Chaetothyriomycetidae</taxon>
        <taxon>Phaeomoniellales</taxon>
        <taxon>Phaeomoniellaceae</taxon>
        <taxon>Phaeomoniella</taxon>
    </lineage>
</organism>
<proteinExistence type="predicted"/>
<evidence type="ECO:0000256" key="3">
    <source>
        <dbReference type="SAM" id="MobiDB-lite"/>
    </source>
</evidence>
<dbReference type="PANTHER" id="PTHR23189">
    <property type="entry name" value="RNA RECOGNITION MOTIF-CONTAINING"/>
    <property type="match status" value="1"/>
</dbReference>
<sequence>MPRGSLEFGSVNRQLSSSMEYDDNFATSVAENGAETSKRDRFAGIPVYVNNLSPTAASFTPSFQDSGMAIIKPPAGARFDKVKHVSKASLIDISSLVPTSVPEEDVVGFTDMSVQQDITDLTDGLARLSAPSPASASGYFSDTATENDIPEAHTNEGQFTADGNMARSLVLKRVPVEITAIDLTKKINPTIFPSFKELDTNRLATDGTVYTSFYDIEDACKAFHSLSSSDIPWIISYAKQKEYISKGDTGINTSKVSNYEGTVVIVVQLNVRDRHFPGAMEFFNKIRNLASGFGSLKAFYAPAASIPHLKKFVVEYYDTRAADMAVASLNNAQPGGFFVSASYHHPDVTEPTPPQTSVRHGNNQTAMQTPTPHDRVNPHVNALMPAHVTSGYMPTMQYNPLVMPPPSPASQTSSRYRGFSTLDRFNSRLMTRGYDLPHYDAPNTSIHNHVDIQKISEGSDVRTTIMIRNVPNDVDQCEMKAILDQTSRGQYDFMYLRIDFGNNKNVGYAFVNFADPMAIIYFVQARAGHKWSMILTGAGIKWNGRNVPSTDKTLAISYATIQGRDCLIQKFRNSSVMLEHPFCRPKLYVTGEGPDAGQEEAFPEPDNPSKMRRSVENAEHVGLFAPRAGQLYRNQQRRRQSQWDRGTSAAESEAYANGFTDPARNRMARPFNPAPPPQLPGFYHYH</sequence>